<protein>
    <submittedName>
        <fullName evidence="2">Fructosamine kinase family protein</fullName>
    </submittedName>
</protein>
<accession>A0ABV9DNV8</accession>
<comment type="similarity">
    <text evidence="1">Belongs to the fructosamine kinase family.</text>
</comment>
<proteinExistence type="inferred from homology"/>
<dbReference type="InterPro" id="IPR011009">
    <property type="entry name" value="Kinase-like_dom_sf"/>
</dbReference>
<comment type="caution">
    <text evidence="2">The sequence shown here is derived from an EMBL/GenBank/DDBJ whole genome shotgun (WGS) entry which is preliminary data.</text>
</comment>
<reference evidence="3" key="1">
    <citation type="journal article" date="2019" name="Int. J. Syst. Evol. Microbiol.">
        <title>The Global Catalogue of Microorganisms (GCM) 10K type strain sequencing project: providing services to taxonomists for standard genome sequencing and annotation.</title>
        <authorList>
            <consortium name="The Broad Institute Genomics Platform"/>
            <consortium name="The Broad Institute Genome Sequencing Center for Infectious Disease"/>
            <person name="Wu L."/>
            <person name="Ma J."/>
        </authorList>
    </citation>
    <scope>NUCLEOTIDE SEQUENCE [LARGE SCALE GENOMIC DNA]</scope>
    <source>
        <strain evidence="3">CGMCC 4.7426</strain>
    </source>
</reference>
<dbReference type="PANTHER" id="PTHR12149">
    <property type="entry name" value="FRUCTOSAMINE 3 KINASE-RELATED PROTEIN"/>
    <property type="match status" value="1"/>
</dbReference>
<dbReference type="PANTHER" id="PTHR12149:SF8">
    <property type="entry name" value="PROTEIN-RIBULOSAMINE 3-KINASE"/>
    <property type="match status" value="1"/>
</dbReference>
<dbReference type="Proteomes" id="UP001595989">
    <property type="component" value="Unassembled WGS sequence"/>
</dbReference>
<keyword evidence="3" id="KW-1185">Reference proteome</keyword>
<name>A0ABV9DNV8_9BACI</name>
<gene>
    <name evidence="2" type="ORF">ACFO3D_16990</name>
</gene>
<evidence type="ECO:0000313" key="2">
    <source>
        <dbReference type="EMBL" id="MFC4559881.1"/>
    </source>
</evidence>
<dbReference type="GO" id="GO:0016301">
    <property type="term" value="F:kinase activity"/>
    <property type="evidence" value="ECO:0007669"/>
    <property type="project" value="UniProtKB-KW"/>
</dbReference>
<dbReference type="RefSeq" id="WP_390298945.1">
    <property type="nucleotide sequence ID" value="NZ_JBHSFU010000012.1"/>
</dbReference>
<dbReference type="Gene3D" id="3.30.200.20">
    <property type="entry name" value="Phosphorylase Kinase, domain 1"/>
    <property type="match status" value="1"/>
</dbReference>
<keyword evidence="1 2" id="KW-0418">Kinase</keyword>
<sequence length="287" mass="33398">MKKQVIIHALHTAEDNSPIKSMKQVSGGSINESYYVETAEERYFIKYHTNPPARFFEIETSGLELIRQTDTISVPDVYAYSDEKNNAFLVMEWVEGNRKLDTEEKLGSRISAMHQHTGEKHGYEEDTFIGTLPQPNGLFTNWVEYYRDQRLTAQLNQGINQERITGIRRQRLEDLLDKLDKFVPANPEPSYLHGDFWGGNWLVGENGAPYIIDPSFLYGDRHFELAFTELFGGYSEDFYHAYNEKYAMADYYDDVKPLYQLYYLLVHLNIFGESYGSRVDAVLRKFT</sequence>
<evidence type="ECO:0000313" key="3">
    <source>
        <dbReference type="Proteomes" id="UP001595989"/>
    </source>
</evidence>
<keyword evidence="1" id="KW-0808">Transferase</keyword>
<evidence type="ECO:0000256" key="1">
    <source>
        <dbReference type="PIRNR" id="PIRNR006221"/>
    </source>
</evidence>
<dbReference type="SUPFAM" id="SSF56112">
    <property type="entry name" value="Protein kinase-like (PK-like)"/>
    <property type="match status" value="1"/>
</dbReference>
<dbReference type="Pfam" id="PF03881">
    <property type="entry name" value="Fructosamin_kin"/>
    <property type="match status" value="1"/>
</dbReference>
<organism evidence="2 3">
    <name type="scientific">Virgibacillus kekensis</name>
    <dbReference type="NCBI Taxonomy" id="202261"/>
    <lineage>
        <taxon>Bacteria</taxon>
        <taxon>Bacillati</taxon>
        <taxon>Bacillota</taxon>
        <taxon>Bacilli</taxon>
        <taxon>Bacillales</taxon>
        <taxon>Bacillaceae</taxon>
        <taxon>Virgibacillus</taxon>
    </lineage>
</organism>
<dbReference type="Gene3D" id="3.90.1200.10">
    <property type="match status" value="1"/>
</dbReference>
<dbReference type="PIRSF" id="PIRSF006221">
    <property type="entry name" value="Ketosamine-3-kinase"/>
    <property type="match status" value="1"/>
</dbReference>
<dbReference type="EMBL" id="JBHSFU010000012">
    <property type="protein sequence ID" value="MFC4559881.1"/>
    <property type="molecule type" value="Genomic_DNA"/>
</dbReference>
<dbReference type="InterPro" id="IPR016477">
    <property type="entry name" value="Fructo-/Ketosamine-3-kinase"/>
</dbReference>